<comment type="subcellular location">
    <subcellularLocation>
        <location evidence="1">Membrane</location>
        <topology evidence="1">Multi-pass membrane protein</topology>
    </subcellularLocation>
</comment>
<dbReference type="OrthoDB" id="5022096at2759"/>
<dbReference type="InterPro" id="IPR049326">
    <property type="entry name" value="Rhodopsin_dom_fungi"/>
</dbReference>
<feature type="transmembrane region" description="Helical" evidence="7">
    <location>
        <begin position="22"/>
        <end position="44"/>
    </location>
</feature>
<organism evidence="9 10">
    <name type="scientific">Decorospora gaudefroyi</name>
    <dbReference type="NCBI Taxonomy" id="184978"/>
    <lineage>
        <taxon>Eukaryota</taxon>
        <taxon>Fungi</taxon>
        <taxon>Dikarya</taxon>
        <taxon>Ascomycota</taxon>
        <taxon>Pezizomycotina</taxon>
        <taxon>Dothideomycetes</taxon>
        <taxon>Pleosporomycetidae</taxon>
        <taxon>Pleosporales</taxon>
        <taxon>Pleosporineae</taxon>
        <taxon>Pleosporaceae</taxon>
        <taxon>Decorospora</taxon>
    </lineage>
</organism>
<keyword evidence="10" id="KW-1185">Reference proteome</keyword>
<evidence type="ECO:0000256" key="3">
    <source>
        <dbReference type="ARBA" id="ARBA00022989"/>
    </source>
</evidence>
<keyword evidence="4 7" id="KW-0472">Membrane</keyword>
<evidence type="ECO:0000256" key="5">
    <source>
        <dbReference type="ARBA" id="ARBA00038359"/>
    </source>
</evidence>
<evidence type="ECO:0000256" key="4">
    <source>
        <dbReference type="ARBA" id="ARBA00023136"/>
    </source>
</evidence>
<feature type="transmembrane region" description="Helical" evidence="7">
    <location>
        <begin position="183"/>
        <end position="205"/>
    </location>
</feature>
<dbReference type="InterPro" id="IPR052337">
    <property type="entry name" value="SAT4-like"/>
</dbReference>
<dbReference type="PANTHER" id="PTHR33048:SF47">
    <property type="entry name" value="INTEGRAL MEMBRANE PROTEIN-RELATED"/>
    <property type="match status" value="1"/>
</dbReference>
<feature type="compositionally biased region" description="Basic and acidic residues" evidence="6">
    <location>
        <begin position="407"/>
        <end position="434"/>
    </location>
</feature>
<dbReference type="EMBL" id="ML975299">
    <property type="protein sequence ID" value="KAF1834637.1"/>
    <property type="molecule type" value="Genomic_DNA"/>
</dbReference>
<accession>A0A6A5KG72</accession>
<feature type="compositionally biased region" description="Polar residues" evidence="6">
    <location>
        <begin position="354"/>
        <end position="380"/>
    </location>
</feature>
<feature type="region of interest" description="Disordered" evidence="6">
    <location>
        <begin position="335"/>
        <end position="454"/>
    </location>
</feature>
<protein>
    <recommendedName>
        <fullName evidence="8">Rhodopsin domain-containing protein</fullName>
    </recommendedName>
</protein>
<feature type="domain" description="Rhodopsin" evidence="8">
    <location>
        <begin position="45"/>
        <end position="280"/>
    </location>
</feature>
<evidence type="ECO:0000259" key="8">
    <source>
        <dbReference type="Pfam" id="PF20684"/>
    </source>
</evidence>
<evidence type="ECO:0000256" key="1">
    <source>
        <dbReference type="ARBA" id="ARBA00004141"/>
    </source>
</evidence>
<evidence type="ECO:0000256" key="6">
    <source>
        <dbReference type="SAM" id="MobiDB-lite"/>
    </source>
</evidence>
<proteinExistence type="inferred from homology"/>
<evidence type="ECO:0000313" key="9">
    <source>
        <dbReference type="EMBL" id="KAF1834637.1"/>
    </source>
</evidence>
<feature type="transmembrane region" description="Helical" evidence="7">
    <location>
        <begin position="96"/>
        <end position="120"/>
    </location>
</feature>
<comment type="similarity">
    <text evidence="5">Belongs to the SAT4 family.</text>
</comment>
<sequence>MNVDASSTGAAPFSTAPDKGPLHLAIVVMLVLLALLTYSLRAYINGKLPRLSDIDDIFMLIAMVCIVGTLITFVGAVEVGLGKLSDHQMFVDIAPWMFSLDVMRIAGLGCAKISAAFYVLGVFGFGYYPCSIQLSIYLQVVLVPVWMTARPIRCMLAGGRTGDALFNEKHGCWPEGVAQKVELSFHSINAASTTFLVLLAVPVVLGRAITLPRWLSTLIAIIFGTVASTASIIRTTRVSGSWPNTSTPSHDTITFTTLGIVELATLTIAINIPALLPLLKHRPRISNPMPMPHPRAMSLSSCRSNQTVIYRPNTAYFPPERFYDEESNLEFDMETPSIHSKHRMEEERKERNDSPSSRTSHTRTVSDWSQFSGFTYYTDGTSDEEDQRDGKEKKMGRKRVSTLELEEIVRELGVRGEAAREEGQEGGREEDRDAVVCLQSEADSGEITVSRTRV</sequence>
<gene>
    <name evidence="9" type="ORF">BDW02DRAFT_598035</name>
</gene>
<feature type="compositionally biased region" description="Basic and acidic residues" evidence="6">
    <location>
        <begin position="343"/>
        <end position="353"/>
    </location>
</feature>
<dbReference type="Pfam" id="PF20684">
    <property type="entry name" value="Fung_rhodopsin"/>
    <property type="match status" value="1"/>
</dbReference>
<dbReference type="GO" id="GO:0016020">
    <property type="term" value="C:membrane"/>
    <property type="evidence" value="ECO:0007669"/>
    <property type="project" value="UniProtKB-SubCell"/>
</dbReference>
<evidence type="ECO:0000256" key="7">
    <source>
        <dbReference type="SAM" id="Phobius"/>
    </source>
</evidence>
<reference evidence="9" key="1">
    <citation type="submission" date="2020-01" db="EMBL/GenBank/DDBJ databases">
        <authorList>
            <consortium name="DOE Joint Genome Institute"/>
            <person name="Haridas S."/>
            <person name="Albert R."/>
            <person name="Binder M."/>
            <person name="Bloem J."/>
            <person name="Labutti K."/>
            <person name="Salamov A."/>
            <person name="Andreopoulos B."/>
            <person name="Baker S.E."/>
            <person name="Barry K."/>
            <person name="Bills G."/>
            <person name="Bluhm B.H."/>
            <person name="Cannon C."/>
            <person name="Castanera R."/>
            <person name="Culley D.E."/>
            <person name="Daum C."/>
            <person name="Ezra D."/>
            <person name="Gonzalez J.B."/>
            <person name="Henrissat B."/>
            <person name="Kuo A."/>
            <person name="Liang C."/>
            <person name="Lipzen A."/>
            <person name="Lutzoni F."/>
            <person name="Magnuson J."/>
            <person name="Mondo S."/>
            <person name="Nolan M."/>
            <person name="Ohm R."/>
            <person name="Pangilinan J."/>
            <person name="Park H.-J."/>
            <person name="Ramirez L."/>
            <person name="Alfaro M."/>
            <person name="Sun H."/>
            <person name="Tritt A."/>
            <person name="Yoshinaga Y."/>
            <person name="Zwiers L.-H."/>
            <person name="Turgeon B.G."/>
            <person name="Goodwin S.B."/>
            <person name="Spatafora J.W."/>
            <person name="Crous P.W."/>
            <person name="Grigoriev I.V."/>
        </authorList>
    </citation>
    <scope>NUCLEOTIDE SEQUENCE</scope>
    <source>
        <strain evidence="9">P77</strain>
    </source>
</reference>
<dbReference type="Proteomes" id="UP000800040">
    <property type="component" value="Unassembled WGS sequence"/>
</dbReference>
<feature type="transmembrane region" description="Helical" evidence="7">
    <location>
        <begin position="56"/>
        <end position="76"/>
    </location>
</feature>
<feature type="transmembrane region" description="Helical" evidence="7">
    <location>
        <begin position="253"/>
        <end position="279"/>
    </location>
</feature>
<name>A0A6A5KG72_9PLEO</name>
<keyword evidence="2 7" id="KW-0812">Transmembrane</keyword>
<keyword evidence="3 7" id="KW-1133">Transmembrane helix</keyword>
<dbReference type="PANTHER" id="PTHR33048">
    <property type="entry name" value="PTH11-LIKE INTEGRAL MEMBRANE PROTEIN (AFU_ORTHOLOGUE AFUA_5G11245)"/>
    <property type="match status" value="1"/>
</dbReference>
<feature type="transmembrane region" description="Helical" evidence="7">
    <location>
        <begin position="214"/>
        <end position="233"/>
    </location>
</feature>
<dbReference type="AlphaFoldDB" id="A0A6A5KG72"/>
<evidence type="ECO:0000256" key="2">
    <source>
        <dbReference type="ARBA" id="ARBA00022692"/>
    </source>
</evidence>
<evidence type="ECO:0000313" key="10">
    <source>
        <dbReference type="Proteomes" id="UP000800040"/>
    </source>
</evidence>